<feature type="compositionally biased region" description="Basic and acidic residues" evidence="1">
    <location>
        <begin position="2839"/>
        <end position="2848"/>
    </location>
</feature>
<dbReference type="InterPro" id="IPR019415">
    <property type="entry name" value="FMP27_SW_RBG"/>
</dbReference>
<dbReference type="InterPro" id="IPR021369">
    <property type="entry name" value="DUF2985"/>
</dbReference>
<keyword evidence="8" id="KW-1185">Reference proteome</keyword>
<feature type="compositionally biased region" description="Basic and acidic residues" evidence="1">
    <location>
        <begin position="1910"/>
        <end position="1939"/>
    </location>
</feature>
<dbReference type="PANTHER" id="PTHR15678">
    <property type="entry name" value="ANTIGEN MLAA-22-RELATED"/>
    <property type="match status" value="1"/>
</dbReference>
<feature type="domain" description="FMP27 WPPW motif-containing RBG unit" evidence="6">
    <location>
        <begin position="1735"/>
        <end position="2192"/>
    </location>
</feature>
<keyword evidence="2" id="KW-0812">Transmembrane</keyword>
<feature type="transmembrane region" description="Helical" evidence="2">
    <location>
        <begin position="2888"/>
        <end position="2911"/>
    </location>
</feature>
<dbReference type="Proteomes" id="UP000184267">
    <property type="component" value="Unassembled WGS sequence"/>
</dbReference>
<accession>A0A1M2V955</accession>
<gene>
    <name evidence="7" type="ORF">TRAPUB_5179</name>
</gene>
<protein>
    <submittedName>
        <fullName evidence="7">UPF0648 protein C3H5.09c</fullName>
    </submittedName>
</protein>
<feature type="region of interest" description="Disordered" evidence="1">
    <location>
        <begin position="1909"/>
        <end position="1939"/>
    </location>
</feature>
<comment type="caution">
    <text evidence="7">The sequence shown here is derived from an EMBL/GenBank/DDBJ whole genome shotgun (WGS) entry which is preliminary data.</text>
</comment>
<dbReference type="SMART" id="SM01215">
    <property type="entry name" value="Fmp27_SW"/>
    <property type="match status" value="1"/>
</dbReference>
<evidence type="ECO:0000313" key="8">
    <source>
        <dbReference type="Proteomes" id="UP000184267"/>
    </source>
</evidence>
<evidence type="ECO:0000259" key="5">
    <source>
        <dbReference type="SMART" id="SM01215"/>
    </source>
</evidence>
<feature type="domain" description="FMP27/BLTP2/Hobbit GFWDK motif-containing RBG unit" evidence="4">
    <location>
        <begin position="1342"/>
        <end position="1494"/>
    </location>
</feature>
<reference evidence="7 8" key="1">
    <citation type="submission" date="2016-10" db="EMBL/GenBank/DDBJ databases">
        <title>Genome sequence of the basidiomycete white-rot fungus Trametes pubescens.</title>
        <authorList>
            <person name="Makela M.R."/>
            <person name="Granchi Z."/>
            <person name="Peng M."/>
            <person name="De Vries R.P."/>
            <person name="Grigoriev I."/>
            <person name="Riley R."/>
            <person name="Hilden K."/>
        </authorList>
    </citation>
    <scope>NUCLEOTIDE SEQUENCE [LARGE SCALE GENOMIC DNA]</scope>
    <source>
        <strain evidence="7 8">FBCC735</strain>
    </source>
</reference>
<feature type="region of interest" description="Disordered" evidence="1">
    <location>
        <begin position="2734"/>
        <end position="2855"/>
    </location>
</feature>
<evidence type="ECO:0000256" key="1">
    <source>
        <dbReference type="SAM" id="MobiDB-lite"/>
    </source>
</evidence>
<dbReference type="STRING" id="154538.A0A1M2V955"/>
<keyword evidence="2" id="KW-1133">Transmembrane helix</keyword>
<feature type="compositionally biased region" description="Polar residues" evidence="1">
    <location>
        <begin position="2570"/>
        <end position="2585"/>
    </location>
</feature>
<feature type="transmembrane region" description="Helical" evidence="2">
    <location>
        <begin position="3029"/>
        <end position="3051"/>
    </location>
</feature>
<dbReference type="PANTHER" id="PTHR15678:SF6">
    <property type="entry name" value="BRIDGE-LIKE LIPID TRANSFER PROTEIN FAMILY MEMBER 2"/>
    <property type="match status" value="1"/>
</dbReference>
<dbReference type="InterPro" id="IPR019449">
    <property type="entry name" value="FMP27_WPPW_RBG"/>
</dbReference>
<feature type="chain" id="PRO_5012024630" evidence="3">
    <location>
        <begin position="17"/>
        <end position="3223"/>
    </location>
</feature>
<name>A0A1M2V955_TRAPU</name>
<dbReference type="InterPro" id="IPR019441">
    <property type="entry name" value="FMP27/BLTP2/Hobbit_GFWDK_RBG"/>
</dbReference>
<organism evidence="7 8">
    <name type="scientific">Trametes pubescens</name>
    <name type="common">White-rot fungus</name>
    <dbReference type="NCBI Taxonomy" id="154538"/>
    <lineage>
        <taxon>Eukaryota</taxon>
        <taxon>Fungi</taxon>
        <taxon>Dikarya</taxon>
        <taxon>Basidiomycota</taxon>
        <taxon>Agaricomycotina</taxon>
        <taxon>Agaricomycetes</taxon>
        <taxon>Polyporales</taxon>
        <taxon>Polyporaceae</taxon>
        <taxon>Trametes</taxon>
    </lineage>
</organism>
<dbReference type="Pfam" id="PF10344">
    <property type="entry name" value="Hobbit"/>
    <property type="match status" value="1"/>
</dbReference>
<evidence type="ECO:0000256" key="2">
    <source>
        <dbReference type="SAM" id="Phobius"/>
    </source>
</evidence>
<dbReference type="SMART" id="SM01214">
    <property type="entry name" value="Fmp27_GFWDK"/>
    <property type="match status" value="1"/>
</dbReference>
<feature type="compositionally biased region" description="Basic and acidic residues" evidence="1">
    <location>
        <begin position="2595"/>
        <end position="2604"/>
    </location>
</feature>
<evidence type="ECO:0000313" key="7">
    <source>
        <dbReference type="EMBL" id="OJT04134.1"/>
    </source>
</evidence>
<evidence type="ECO:0000259" key="6">
    <source>
        <dbReference type="SMART" id="SM01216"/>
    </source>
</evidence>
<feature type="transmembrane region" description="Helical" evidence="2">
    <location>
        <begin position="3071"/>
        <end position="3088"/>
    </location>
</feature>
<dbReference type="SMART" id="SM01216">
    <property type="entry name" value="Fmp27_WPPW"/>
    <property type="match status" value="1"/>
</dbReference>
<evidence type="ECO:0000259" key="4">
    <source>
        <dbReference type="SMART" id="SM01214"/>
    </source>
</evidence>
<proteinExistence type="predicted"/>
<keyword evidence="2" id="KW-0472">Membrane</keyword>
<evidence type="ECO:0000256" key="3">
    <source>
        <dbReference type="SAM" id="SignalP"/>
    </source>
</evidence>
<feature type="signal peptide" evidence="3">
    <location>
        <begin position="1"/>
        <end position="16"/>
    </location>
</feature>
<feature type="domain" description="FMP27 SW motif-containing RBG unit" evidence="5">
    <location>
        <begin position="1221"/>
        <end position="1324"/>
    </location>
</feature>
<dbReference type="EMBL" id="MNAD01001558">
    <property type="protein sequence ID" value="OJT04134.1"/>
    <property type="molecule type" value="Genomic_DNA"/>
</dbReference>
<feature type="region of interest" description="Disordered" evidence="1">
    <location>
        <begin position="2570"/>
        <end position="2634"/>
    </location>
</feature>
<dbReference type="OMA" id="FAHFWSW"/>
<dbReference type="InterPro" id="IPR045167">
    <property type="entry name" value="Hobbit"/>
</dbReference>
<sequence>MPFLFVWNLIIHVLFLQPLKEPSLGATLLVWVVRILTLSLLFRTYIGPTIVRLVSRRLRIRSVSLRSIRGIYFKAGSGTWKVERVGLSYHRPSPGQASRFSVKVEGVSLALDGHAGEHIRRPSSENGRKRSKANPSRFVRRILWLLLSSVYTALDPYFRPAIRSFFVYLLRLGIRALPAITHVVDFELDSAVLTHATLPGVNFSIGEAKLHTSVCLAYRPTVIAVANGTKQPPMGHRRFASVADWNARVKGSVRRTWDRAWGATQVTASVNLQVKSVAGYVDATSELFAGSHRGHVFLDLPVIQLSVSAQLNPHQGVVPRSVETSLDFGTVNTQVDVIQRVLKKLKENRVAKDRASAALAAIHRSRMSKHPAPGSGWKSPLSPISPFMGSLSAHMRWKWAVRQSQDIKMKPPSAVKRVAYASYIKAVQVKVAKCTASLQPEATPGDTPAVLLASVDEVHLVVGLSHPDNSMHKQWLGSGIGSPLAGSSTDSYTIEFSADQLTLDRNGVGELMDHMRLVTLDTFRWDSLVSRWPSPWLEGSPFLTGDPNAQLLVSNITLGILAVTERLDMLGKYSSGERSVEKTVHGRPLLPPLLAPVPRISLGFSVGAISARLISPTREGEQEPFVLEARSGGLAGSITSQFSSRPDRSFGDVPRDYMGLNMEFAYGLELDRTSVKIWFGPDAHLRGARPQSLHPAVSPNETFLQLDSVQLSGAGHGRGEFVDEASGVVAVDVASVFAQCQVATEAVSLELWQPEVVKALACIVMRTGKPPTEKPAKPSRRLLDQLPFGLSASLSIGRVMVFMTSPDLAPEDALNISRGLAARTGISLTYCALRPSHRYATTPILSRGEQRVHLALPAEQVLRAAEESGSSEDGDLVRASVQLSLWDIVLRDAFATPFAADDPYGTSESSAQHRSLEFLHVANVETDVIFSGYRPNGSPRPNELDSCEVAVAVPTIRVVMNLAQIYNALLAIHTLQSLLSHHPKPPVAPTRPSPTITVDVRCHLHRLQLLWSFPQSSRMFVRMSSVWCHVAPSGVVAVGWDHVLLAVAVPVSRDGVEHQEWEELARLPRWRITVDPDTTPLTIKVKGDSGRLRIPFDFILADFILDINLTVKSVKHLLRMVATSKYQDPPSPPEEDAKHVPNIKIDLGRLVVEAADDELEAKLGLIWRTGFDAARLRQEREDAFQAKVETIVAPKPVAASVSRNEDSDFQFTPKHTVSVSDARQRLHQVHSVAWCSAYRAARAHQIDRQESFLHAHEGSLRITDDGSNDMVRVNRVPPVPPLVRLAIEGLSLSITPPSFPYDALPEYLHRAGDGLPLDTTFSLLIPLHIHFKATSLRLAYREYPLPLLHIPQHSKGILPALEFDSDIVIAEEMGTDRSVEWVSCEIVKEHSGLYGAAPLSVRIPKTLMPVKSYASPTIRVITDGVTDFSWGVSYGAATQDLMRIIDTLSHAPRDSSPAVGFWDKLKLVFHWRMKVNFVNEVHLHMKGSRDPYELRGYGAGFALCWKGSPALLVGQPNDAGELLQVKSDSMLVIVPNIEDSYGDGITQAAPTGAIMRKAQTVCAKLRSGVCFGVGFALERACGPECDQCSGKPFDRQCRLFKFKPHYDVKLEYKDTVPEIKSAQDSYNGFRSDFIHMSISLTSGLDRTSQLRPSNFHLSPEVFSHFWSWWSLFNSALSLPIRQGQLYPRKRPISPKLGQHLATLKYMFSVPRIFVSHVYVDNSQEAWADGVTPFVGVKALIDEFHADMHQRDTATSEMTQGGVKTVHHRPFYAIEVVLKGLDLRAMLAVFPDPLKQCTPLENSPLGSNYRTRNDLTPIDLDSSWVDMDDFAIFEQDNPSPPDIHLLPAVSCPRFTYFKRVDDHGPEGPDKPSDKSKFGAEDTHVCLLGKEPSVNKIQMELASARVEHLRRKAEEEKNKPRWQRHEESGPFAHDEHHTHTTNDRPRMINLLEGYISQLRQVDMASQASTRNGTSSYYMPADMVSPDEWAGYDNVYQVHSPHIIMDNAIRDIMMQYYYCSRTRRGIEYHMATRAVKFIRDQAQVALTEIQHEAGKHKGAAASAQAAANAVKKLLVGDGGTSPSVDFVPETVSKLPAFVDPLHGWAEGVSPRKGHFCLLLKPQIVLRANADTESVCVLAAVQGKLKTFSIMDNANIHDPISGKIMNRNFAWLTGLQTFSPSATNTSGRDYVPLEVLIDLRADNSDFDRLFPQTDATFQYDKFNRLRLRNDVTSVVKTSQHVHAHLQNQTDLIRLHVPRFTVSANDRHFQAISNIVTKLVLFSDAAHKTRAEKLESMLFSYDFTNLSSSADVVANMQQRLRQALETKREAEQKLRGFGNPGRVEELKIEAHILLLIEELNLIFDAIKLAQDKASDQSDQKSALLLHASSEELSWRMLDRHDQLLAKLAVRGTDFYWLSRHDSSTVNKLSVGDLQAFDGAADAEWTEILSKYDEPSTHPLVKRKLFLLADWTVLPPVGGITIYEEFELMLHPMRLQIDIRVGRKIMEYLWPARRTRNQTPAETESFAVPEAFMKPDELPAVTYTDSPRHASFDLPPRKSLDASRLAAPTLRRLGTSRSFTDLRNSARQDSLQVPRMLQRTRSSDALKAKSTDALALSKSSASGKGTHDKSDRLKQQTDDAAEMKTRASQKTFVRVKVASLHLLLSIAKEDSFLCRDARIRTRDLEYRNQTWSFEELVDQFIPSGRNWRGWVKVAFQQPLVPVLPVARELITKTKWIASKKDTGHDRPTRPTTPRLLSSIGGLHRSNSTAASDPSRKSKDIAVRPPLPNMSSDLPFLTSEPDTIRAPKAPKPGMRTRAISLFKRKHTHSQDSVASSDTSTSKKRSKQSDPEKGAAQEDNQAYEDALDQHVEDVLRKRDKFRRIMQGVWAFTKTPLGIVVAFYGFNVVFWGTGIVFFLAKFINLHNEYTQGFWVELCQQVETGLFTATSIGFIPFRVMDTYRIIKIWRYKRKVVKLRAKAGLPELYDADDLPDPVYDPNYVHVLTEQQQIDLHYQQHKFMASQTWYRPHGTQTHRAFPINLALWICVCNDLNSIFQILLSGTMWGLDRFQRPAWTTGTTLPAAFVAGIIAGVLIYWGGRKTRRTEVVEERLRMALQMERDPQQPARNGSVPTINVEEAGESPESVSAAPPAPAPIAEPSSLDKGMATAQDTERLQAAELDADTDGARHAENRLKAESETQIPAAERNPSARSLHFADEMVVPPAEHLAPPL</sequence>
<keyword evidence="3" id="KW-0732">Signal</keyword>
<feature type="compositionally biased region" description="Basic and acidic residues" evidence="1">
    <location>
        <begin position="2619"/>
        <end position="2634"/>
    </location>
</feature>
<dbReference type="OrthoDB" id="1562405at2759"/>
<feature type="compositionally biased region" description="Basic and acidic residues" evidence="1">
    <location>
        <begin position="3176"/>
        <end position="3189"/>
    </location>
</feature>
<feature type="region of interest" description="Disordered" evidence="1">
    <location>
        <begin position="3129"/>
        <end position="3223"/>
    </location>
</feature>
<feature type="compositionally biased region" description="Low complexity" evidence="1">
    <location>
        <begin position="2605"/>
        <end position="2618"/>
    </location>
</feature>
<dbReference type="Pfam" id="PF11204">
    <property type="entry name" value="DUF2985"/>
    <property type="match status" value="1"/>
</dbReference>